<feature type="compositionally biased region" description="Low complexity" evidence="1">
    <location>
        <begin position="1"/>
        <end position="17"/>
    </location>
</feature>
<dbReference type="PANTHER" id="PTHR45751">
    <property type="entry name" value="COPINE FAMILY PROTEIN 1"/>
    <property type="match status" value="1"/>
</dbReference>
<name>A0A2P2LX45_RHIMU</name>
<feature type="region of interest" description="Disordered" evidence="1">
    <location>
        <begin position="1"/>
        <end position="74"/>
    </location>
</feature>
<evidence type="ECO:0000256" key="1">
    <source>
        <dbReference type="SAM" id="MobiDB-lite"/>
    </source>
</evidence>
<feature type="compositionally biased region" description="Polar residues" evidence="1">
    <location>
        <begin position="35"/>
        <end position="44"/>
    </location>
</feature>
<evidence type="ECO:0000313" key="2">
    <source>
        <dbReference type="EMBL" id="MBX22537.1"/>
    </source>
</evidence>
<dbReference type="InterPro" id="IPR052079">
    <property type="entry name" value="E3_ligase/Copine_domain"/>
</dbReference>
<dbReference type="GO" id="GO:0016567">
    <property type="term" value="P:protein ubiquitination"/>
    <property type="evidence" value="ECO:0007669"/>
    <property type="project" value="TreeGrafter"/>
</dbReference>
<sequence>MGGKSSKPSSGRRYSPYDSSSSWNQYGYPQASPYPVQSSQQHQYYTPPHHREPLPTSSYNYEPERPQLQRRRLDRKYSRIADNYQSLDEVTQALAQSGLESSNLIVGIDFTKSNEWTGSFSSLCFQCLASYVAR</sequence>
<organism evidence="2">
    <name type="scientific">Rhizophora mucronata</name>
    <name type="common">Asiatic mangrove</name>
    <dbReference type="NCBI Taxonomy" id="61149"/>
    <lineage>
        <taxon>Eukaryota</taxon>
        <taxon>Viridiplantae</taxon>
        <taxon>Streptophyta</taxon>
        <taxon>Embryophyta</taxon>
        <taxon>Tracheophyta</taxon>
        <taxon>Spermatophyta</taxon>
        <taxon>Magnoliopsida</taxon>
        <taxon>eudicotyledons</taxon>
        <taxon>Gunneridae</taxon>
        <taxon>Pentapetalae</taxon>
        <taxon>rosids</taxon>
        <taxon>fabids</taxon>
        <taxon>Malpighiales</taxon>
        <taxon>Rhizophoraceae</taxon>
        <taxon>Rhizophora</taxon>
    </lineage>
</organism>
<protein>
    <submittedName>
        <fullName evidence="2">Uncharacterized protein MANES_13G021000</fullName>
    </submittedName>
</protein>
<dbReference type="AlphaFoldDB" id="A0A2P2LX45"/>
<dbReference type="PANTHER" id="PTHR45751:SF30">
    <property type="entry name" value="E3 UBIQUITIN-PROTEIN LIGASE RGLG5"/>
    <property type="match status" value="1"/>
</dbReference>
<dbReference type="GO" id="GO:0004842">
    <property type="term" value="F:ubiquitin-protein transferase activity"/>
    <property type="evidence" value="ECO:0007669"/>
    <property type="project" value="TreeGrafter"/>
</dbReference>
<dbReference type="EMBL" id="GGEC01042053">
    <property type="protein sequence ID" value="MBX22537.1"/>
    <property type="molecule type" value="Transcribed_RNA"/>
</dbReference>
<accession>A0A2P2LX45</accession>
<reference evidence="2" key="1">
    <citation type="submission" date="2018-02" db="EMBL/GenBank/DDBJ databases">
        <title>Rhizophora mucronata_Transcriptome.</title>
        <authorList>
            <person name="Meera S.P."/>
            <person name="Sreeshan A."/>
            <person name="Augustine A."/>
        </authorList>
    </citation>
    <scope>NUCLEOTIDE SEQUENCE</scope>
    <source>
        <tissue evidence="2">Leaf</tissue>
    </source>
</reference>
<proteinExistence type="predicted"/>
<feature type="compositionally biased region" description="Polar residues" evidence="1">
    <location>
        <begin position="18"/>
        <end position="27"/>
    </location>
</feature>
<dbReference type="GO" id="GO:0005634">
    <property type="term" value="C:nucleus"/>
    <property type="evidence" value="ECO:0007669"/>
    <property type="project" value="TreeGrafter"/>
</dbReference>